<accession>A0A5N6U778</accession>
<evidence type="ECO:0008006" key="5">
    <source>
        <dbReference type="Google" id="ProtNLM"/>
    </source>
</evidence>
<keyword evidence="4" id="KW-1185">Reference proteome</keyword>
<dbReference type="PANTHER" id="PTHR45648:SF22">
    <property type="entry name" value="GDSL LIPASE_ACYLHYDROLASE FAMILY PROTEIN (AFU_ORTHOLOGUE AFUA_4G14700)"/>
    <property type="match status" value="1"/>
</dbReference>
<keyword evidence="1" id="KW-0378">Hydrolase</keyword>
<dbReference type="PANTHER" id="PTHR45648">
    <property type="entry name" value="GDSL LIPASE/ACYLHYDROLASE FAMILY PROTEIN (AFU_ORTHOLOGUE AFUA_4G14700)"/>
    <property type="match status" value="1"/>
</dbReference>
<gene>
    <name evidence="3" type="ORF">BDV25DRAFT_147694</name>
</gene>
<evidence type="ECO:0000313" key="3">
    <source>
        <dbReference type="EMBL" id="KAE8154434.1"/>
    </source>
</evidence>
<dbReference type="Gene3D" id="3.40.50.1110">
    <property type="entry name" value="SGNH hydrolase"/>
    <property type="match status" value="1"/>
</dbReference>
<dbReference type="Proteomes" id="UP000325780">
    <property type="component" value="Unassembled WGS sequence"/>
</dbReference>
<evidence type="ECO:0000256" key="2">
    <source>
        <dbReference type="SAM" id="MobiDB-lite"/>
    </source>
</evidence>
<reference evidence="3 4" key="1">
    <citation type="submission" date="2019-04" db="EMBL/GenBank/DDBJ databases">
        <title>Friends and foes A comparative genomics study of 23 Aspergillus species from section Flavi.</title>
        <authorList>
            <consortium name="DOE Joint Genome Institute"/>
            <person name="Kjaerbolling I."/>
            <person name="Vesth T."/>
            <person name="Frisvad J.C."/>
            <person name="Nybo J.L."/>
            <person name="Theobald S."/>
            <person name="Kildgaard S."/>
            <person name="Isbrandt T."/>
            <person name="Kuo A."/>
            <person name="Sato A."/>
            <person name="Lyhne E.K."/>
            <person name="Kogle M.E."/>
            <person name="Wiebenga A."/>
            <person name="Kun R.S."/>
            <person name="Lubbers R.J."/>
            <person name="Makela M.R."/>
            <person name="Barry K."/>
            <person name="Chovatia M."/>
            <person name="Clum A."/>
            <person name="Daum C."/>
            <person name="Haridas S."/>
            <person name="He G."/>
            <person name="LaButti K."/>
            <person name="Lipzen A."/>
            <person name="Mondo S."/>
            <person name="Riley R."/>
            <person name="Salamov A."/>
            <person name="Simmons B.A."/>
            <person name="Magnuson J.K."/>
            <person name="Henrissat B."/>
            <person name="Mortensen U.H."/>
            <person name="Larsen T.O."/>
            <person name="Devries R.P."/>
            <person name="Grigoriev I.V."/>
            <person name="Machida M."/>
            <person name="Baker S.E."/>
            <person name="Andersen M.R."/>
        </authorList>
    </citation>
    <scope>NUCLEOTIDE SEQUENCE [LARGE SCALE GENOMIC DNA]</scope>
    <source>
        <strain evidence="3 4">IBT 18842</strain>
    </source>
</reference>
<dbReference type="Pfam" id="PF00657">
    <property type="entry name" value="Lipase_GDSL"/>
    <property type="match status" value="1"/>
</dbReference>
<protein>
    <recommendedName>
        <fullName evidence="5">GDSL lipase/esterase</fullName>
    </recommendedName>
</protein>
<name>A0A5N6U778_ASPAV</name>
<evidence type="ECO:0000256" key="1">
    <source>
        <dbReference type="ARBA" id="ARBA00022801"/>
    </source>
</evidence>
<organism evidence="3 4">
    <name type="scientific">Aspergillus avenaceus</name>
    <dbReference type="NCBI Taxonomy" id="36643"/>
    <lineage>
        <taxon>Eukaryota</taxon>
        <taxon>Fungi</taxon>
        <taxon>Dikarya</taxon>
        <taxon>Ascomycota</taxon>
        <taxon>Pezizomycotina</taxon>
        <taxon>Eurotiomycetes</taxon>
        <taxon>Eurotiomycetidae</taxon>
        <taxon>Eurotiales</taxon>
        <taxon>Aspergillaceae</taxon>
        <taxon>Aspergillus</taxon>
        <taxon>Aspergillus subgen. Circumdati</taxon>
    </lineage>
</organism>
<dbReference type="CDD" id="cd01846">
    <property type="entry name" value="fatty_acyltransferase_like"/>
    <property type="match status" value="1"/>
</dbReference>
<evidence type="ECO:0000313" key="4">
    <source>
        <dbReference type="Proteomes" id="UP000325780"/>
    </source>
</evidence>
<feature type="region of interest" description="Disordered" evidence="2">
    <location>
        <begin position="50"/>
        <end position="72"/>
    </location>
</feature>
<dbReference type="InterPro" id="IPR051058">
    <property type="entry name" value="GDSL_Est/Lipase"/>
</dbReference>
<dbReference type="GO" id="GO:0016788">
    <property type="term" value="F:hydrolase activity, acting on ester bonds"/>
    <property type="evidence" value="ECO:0007669"/>
    <property type="project" value="InterPro"/>
</dbReference>
<sequence length="321" mass="35664">MRPRVALAASALAGMTCGASLKSRVSSHWPGFDGLKTLFVFGDSYSRTGFDPTAEEQPSSSNPLGNPEYPGRTSANGPNWVDLLTVKHNASQLLTYNFGASGATLDTSIVDNGMDVIREIEELFLPNYGDNGTFEADSSLFAIWIGINDITNSYLTQNDSIHPAIFDSYRYRVDQLYDAGVRNFLLLNVPPLERAPRTTQSSASETRIPIERNATADWNSRTKTLQTRIQYLHSDATVFLYDAYTLFDEVIDNPSKYEQTSVYKNTTSHCEAYKNGTPEIDTKWDNCTYAADEYLWINNLHPTSPIHDLLAEQVAALLASS</sequence>
<dbReference type="AlphaFoldDB" id="A0A5N6U778"/>
<dbReference type="EMBL" id="ML742029">
    <property type="protein sequence ID" value="KAE8154434.1"/>
    <property type="molecule type" value="Genomic_DNA"/>
</dbReference>
<dbReference type="InterPro" id="IPR001087">
    <property type="entry name" value="GDSL"/>
</dbReference>
<dbReference type="OrthoDB" id="1600564at2759"/>
<proteinExistence type="predicted"/>
<dbReference type="SUPFAM" id="SSF52266">
    <property type="entry name" value="SGNH hydrolase"/>
    <property type="match status" value="1"/>
</dbReference>
<dbReference type="InterPro" id="IPR036514">
    <property type="entry name" value="SGNH_hydro_sf"/>
</dbReference>